<evidence type="ECO:0000256" key="8">
    <source>
        <dbReference type="ARBA" id="ARBA00023136"/>
    </source>
</evidence>
<evidence type="ECO:0000256" key="4">
    <source>
        <dbReference type="ARBA" id="ARBA00022448"/>
    </source>
</evidence>
<accession>A0ABN5JK43</accession>
<sequence length="455" mass="50711">MTQQEKEFRDGNILSLLIRFSIPATFAILIGIIYNVTDRYYIGQAVGRNGISALAVTFPIVLILSATGVLFSIGGCALAGIKMGENKIEDARRVLGTCFYALIVIGGIYTVLGMLFLEEIVSFMGATKNSFAYAVEYNKYLFPVTIFQLIYITYCSFVRLEGRPMESMVINLASAIVNIVLDYILIMRYGMGMKGAAIATAIANVVPGVILIYHFLKSDILTLKLKYIKYNHELLKKVFYIGNSGFLNQFLNGAYVYVLNIQLAKYGGDVALAGMGILSLLRTCINTGYMGLNQGRQPLLSYNWGAKNYERVKKIFYSSITLTAVISLFLLFVVIVNARTVVNFFVKNDLELTEYTIRGTYIHLGLMISTAIYLSCTNYFQAVGKGMITTRFIILRLAVLSIPLAYILPVFFGADGILMSFPVADTISCIGAAYVMWQEIKLLTKRAEKQKRYIK</sequence>
<dbReference type="PANTHER" id="PTHR43823">
    <property type="entry name" value="SPORULATION PROTEIN YKVU"/>
    <property type="match status" value="1"/>
</dbReference>
<evidence type="ECO:0000256" key="3">
    <source>
        <dbReference type="ARBA" id="ARBA00022106"/>
    </source>
</evidence>
<comment type="similarity">
    <text evidence="2">Belongs to the multi antimicrobial extrusion (MATE) (TC 2.A.66.1) family. MepA subfamily.</text>
</comment>
<gene>
    <name evidence="11" type="ORF">C4N18_12850</name>
</gene>
<keyword evidence="5" id="KW-1003">Cell membrane</keyword>
<feature type="transmembrane region" description="Helical" evidence="10">
    <location>
        <begin position="270"/>
        <end position="292"/>
    </location>
</feature>
<keyword evidence="7 10" id="KW-1133">Transmembrane helix</keyword>
<organism evidence="11 12">
    <name type="scientific">Fusobacterium varium ATCC 27725</name>
    <dbReference type="NCBI Taxonomy" id="469618"/>
    <lineage>
        <taxon>Bacteria</taxon>
        <taxon>Fusobacteriati</taxon>
        <taxon>Fusobacteriota</taxon>
        <taxon>Fusobacteriia</taxon>
        <taxon>Fusobacteriales</taxon>
        <taxon>Fusobacteriaceae</taxon>
        <taxon>Fusobacterium</taxon>
    </lineage>
</organism>
<comment type="subcellular location">
    <subcellularLocation>
        <location evidence="1">Cell membrane</location>
        <topology evidence="1">Multi-pass membrane protein</topology>
    </subcellularLocation>
</comment>
<feature type="transmembrane region" description="Helical" evidence="10">
    <location>
        <begin position="54"/>
        <end position="81"/>
    </location>
</feature>
<dbReference type="InterPro" id="IPR045070">
    <property type="entry name" value="MATE_MepA-like"/>
</dbReference>
<evidence type="ECO:0000313" key="12">
    <source>
        <dbReference type="Proteomes" id="UP000241238"/>
    </source>
</evidence>
<evidence type="ECO:0000256" key="7">
    <source>
        <dbReference type="ARBA" id="ARBA00022989"/>
    </source>
</evidence>
<feature type="transmembrane region" description="Helical" evidence="10">
    <location>
        <begin position="237"/>
        <end position="258"/>
    </location>
</feature>
<evidence type="ECO:0000256" key="6">
    <source>
        <dbReference type="ARBA" id="ARBA00022692"/>
    </source>
</evidence>
<dbReference type="InterPro" id="IPR051327">
    <property type="entry name" value="MATE_MepA_subfamily"/>
</dbReference>
<dbReference type="Pfam" id="PF01554">
    <property type="entry name" value="MatE"/>
    <property type="match status" value="2"/>
</dbReference>
<feature type="transmembrane region" description="Helical" evidence="10">
    <location>
        <begin position="137"/>
        <end position="157"/>
    </location>
</feature>
<feature type="transmembrane region" description="Helical" evidence="10">
    <location>
        <begin position="392"/>
        <end position="411"/>
    </location>
</feature>
<reference evidence="12" key="1">
    <citation type="journal article" date="2018" name="MSphere">
        <title>Fusobacterium Genomics Using MinION and Illumina Sequencing Enables Genome Completion and Correction.</title>
        <authorList>
            <person name="Todd S.M."/>
            <person name="Settlage R.E."/>
            <person name="Lahmers K.K."/>
            <person name="Slade D.J."/>
        </authorList>
    </citation>
    <scope>NUCLEOTIDE SEQUENCE [LARGE SCALE GENOMIC DNA]</scope>
    <source>
        <strain evidence="12">ATCC 27725</strain>
    </source>
</reference>
<feature type="transmembrane region" description="Helical" evidence="10">
    <location>
        <begin position="196"/>
        <end position="216"/>
    </location>
</feature>
<dbReference type="PANTHER" id="PTHR43823:SF3">
    <property type="entry name" value="MULTIDRUG EXPORT PROTEIN MEPA"/>
    <property type="match status" value="1"/>
</dbReference>
<dbReference type="Proteomes" id="UP000241238">
    <property type="component" value="Chromosome"/>
</dbReference>
<evidence type="ECO:0000256" key="10">
    <source>
        <dbReference type="SAM" id="Phobius"/>
    </source>
</evidence>
<dbReference type="InterPro" id="IPR002528">
    <property type="entry name" value="MATE_fam"/>
</dbReference>
<proteinExistence type="inferred from homology"/>
<feature type="transmembrane region" description="Helical" evidence="10">
    <location>
        <begin position="93"/>
        <end position="117"/>
    </location>
</feature>
<dbReference type="NCBIfam" id="TIGR00797">
    <property type="entry name" value="matE"/>
    <property type="match status" value="1"/>
</dbReference>
<evidence type="ECO:0000256" key="5">
    <source>
        <dbReference type="ARBA" id="ARBA00022475"/>
    </source>
</evidence>
<feature type="transmembrane region" description="Helical" evidence="10">
    <location>
        <begin position="315"/>
        <end position="340"/>
    </location>
</feature>
<keyword evidence="12" id="KW-1185">Reference proteome</keyword>
<evidence type="ECO:0000256" key="2">
    <source>
        <dbReference type="ARBA" id="ARBA00008417"/>
    </source>
</evidence>
<feature type="transmembrane region" description="Helical" evidence="10">
    <location>
        <begin position="12"/>
        <end position="34"/>
    </location>
</feature>
<dbReference type="GeneID" id="77468887"/>
<dbReference type="InterPro" id="IPR048279">
    <property type="entry name" value="MdtK-like"/>
</dbReference>
<dbReference type="PIRSF" id="PIRSF006603">
    <property type="entry name" value="DinF"/>
    <property type="match status" value="1"/>
</dbReference>
<feature type="transmembrane region" description="Helical" evidence="10">
    <location>
        <begin position="169"/>
        <end position="190"/>
    </location>
</feature>
<feature type="transmembrane region" description="Helical" evidence="10">
    <location>
        <begin position="417"/>
        <end position="437"/>
    </location>
</feature>
<keyword evidence="9" id="KW-0046">Antibiotic resistance</keyword>
<keyword evidence="8 10" id="KW-0472">Membrane</keyword>
<dbReference type="CDD" id="cd13143">
    <property type="entry name" value="MATE_MepA_like"/>
    <property type="match status" value="1"/>
</dbReference>
<dbReference type="EMBL" id="CP028103">
    <property type="protein sequence ID" value="AVQ32067.1"/>
    <property type="molecule type" value="Genomic_DNA"/>
</dbReference>
<keyword evidence="4" id="KW-0813">Transport</keyword>
<dbReference type="RefSeq" id="WP_005948440.1">
    <property type="nucleotide sequence ID" value="NZ_CP028103.1"/>
</dbReference>
<keyword evidence="6 10" id="KW-0812">Transmembrane</keyword>
<name>A0ABN5JK43_FUSVA</name>
<protein>
    <recommendedName>
        <fullName evidence="3">Multidrug export protein MepA</fullName>
    </recommendedName>
</protein>
<evidence type="ECO:0000256" key="9">
    <source>
        <dbReference type="ARBA" id="ARBA00023251"/>
    </source>
</evidence>
<evidence type="ECO:0000313" key="11">
    <source>
        <dbReference type="EMBL" id="AVQ32067.1"/>
    </source>
</evidence>
<feature type="transmembrane region" description="Helical" evidence="10">
    <location>
        <begin position="360"/>
        <end position="380"/>
    </location>
</feature>
<evidence type="ECO:0000256" key="1">
    <source>
        <dbReference type="ARBA" id="ARBA00004651"/>
    </source>
</evidence>